<name>A0A699J882_TANCI</name>
<comment type="caution">
    <text evidence="2">The sequence shown here is derived from an EMBL/GenBank/DDBJ whole genome shotgun (WGS) entry which is preliminary data.</text>
</comment>
<feature type="region of interest" description="Disordered" evidence="1">
    <location>
        <begin position="1"/>
        <end position="37"/>
    </location>
</feature>
<dbReference type="GO" id="GO:0003964">
    <property type="term" value="F:RNA-directed DNA polymerase activity"/>
    <property type="evidence" value="ECO:0007669"/>
    <property type="project" value="UniProtKB-KW"/>
</dbReference>
<evidence type="ECO:0000313" key="2">
    <source>
        <dbReference type="EMBL" id="GFA17054.1"/>
    </source>
</evidence>
<gene>
    <name evidence="2" type="ORF">Tci_589026</name>
</gene>
<dbReference type="PANTHER" id="PTHR45835:SF103">
    <property type="entry name" value="RNA-DIRECTED DNA POLYMERASE"/>
    <property type="match status" value="1"/>
</dbReference>
<keyword evidence="2" id="KW-0808">Transferase</keyword>
<dbReference type="AlphaFoldDB" id="A0A699J882"/>
<feature type="compositionally biased region" description="Basic and acidic residues" evidence="1">
    <location>
        <begin position="19"/>
        <end position="37"/>
    </location>
</feature>
<keyword evidence="2" id="KW-0548">Nucleotidyltransferase</keyword>
<dbReference type="InterPro" id="IPR043502">
    <property type="entry name" value="DNA/RNA_pol_sf"/>
</dbReference>
<sequence>MVERLKLDEDPNRIPVDPTRYRGMDTSSDADHAGYQDSRKSILVDPSKIKSIKDWASPKTPTEIRQFLGLVGYYRRFIEDEARKEDNFRTEDLCGMIKKPEQRTDGTLCLNVKSWIPWRGWDRNLPLVEFSYNNSYHTSIKATSFKALYGRKRQSPICWVEVGDAQLTGPEIVHETTQKIIQIRKRIQAAQDRQKSYANRRHKPLAIPLDEIQINDKLNFNKEPVEIMD</sequence>
<keyword evidence="2" id="KW-0695">RNA-directed DNA polymerase</keyword>
<feature type="compositionally biased region" description="Basic and acidic residues" evidence="1">
    <location>
        <begin position="1"/>
        <end position="12"/>
    </location>
</feature>
<dbReference type="PANTHER" id="PTHR45835">
    <property type="entry name" value="YALI0A06105P"/>
    <property type="match status" value="1"/>
</dbReference>
<dbReference type="EMBL" id="BKCJ010379886">
    <property type="protein sequence ID" value="GFA17054.1"/>
    <property type="molecule type" value="Genomic_DNA"/>
</dbReference>
<accession>A0A699J882</accession>
<dbReference type="SUPFAM" id="SSF56672">
    <property type="entry name" value="DNA/RNA polymerases"/>
    <property type="match status" value="1"/>
</dbReference>
<organism evidence="2">
    <name type="scientific">Tanacetum cinerariifolium</name>
    <name type="common">Dalmatian daisy</name>
    <name type="synonym">Chrysanthemum cinerariifolium</name>
    <dbReference type="NCBI Taxonomy" id="118510"/>
    <lineage>
        <taxon>Eukaryota</taxon>
        <taxon>Viridiplantae</taxon>
        <taxon>Streptophyta</taxon>
        <taxon>Embryophyta</taxon>
        <taxon>Tracheophyta</taxon>
        <taxon>Spermatophyta</taxon>
        <taxon>Magnoliopsida</taxon>
        <taxon>eudicotyledons</taxon>
        <taxon>Gunneridae</taxon>
        <taxon>Pentapetalae</taxon>
        <taxon>asterids</taxon>
        <taxon>campanulids</taxon>
        <taxon>Asterales</taxon>
        <taxon>Asteraceae</taxon>
        <taxon>Asteroideae</taxon>
        <taxon>Anthemideae</taxon>
        <taxon>Anthemidinae</taxon>
        <taxon>Tanacetum</taxon>
    </lineage>
</organism>
<proteinExistence type="predicted"/>
<dbReference type="InterPro" id="IPR043128">
    <property type="entry name" value="Rev_trsase/Diguanyl_cyclase"/>
</dbReference>
<evidence type="ECO:0000256" key="1">
    <source>
        <dbReference type="SAM" id="MobiDB-lite"/>
    </source>
</evidence>
<reference evidence="2" key="1">
    <citation type="journal article" date="2019" name="Sci. Rep.">
        <title>Draft genome of Tanacetum cinerariifolium, the natural source of mosquito coil.</title>
        <authorList>
            <person name="Yamashiro T."/>
            <person name="Shiraishi A."/>
            <person name="Satake H."/>
            <person name="Nakayama K."/>
        </authorList>
    </citation>
    <scope>NUCLEOTIDE SEQUENCE</scope>
</reference>
<protein>
    <submittedName>
        <fullName evidence="2">Putative reverse transcriptase domain-containing protein</fullName>
    </submittedName>
</protein>
<dbReference type="Gene3D" id="3.30.70.270">
    <property type="match status" value="1"/>
</dbReference>